<feature type="domain" description="Peptidase C39-like" evidence="3">
    <location>
        <begin position="163"/>
        <end position="293"/>
    </location>
</feature>
<feature type="region of interest" description="Disordered" evidence="1">
    <location>
        <begin position="57"/>
        <end position="102"/>
    </location>
</feature>
<organism evidence="4 5">
    <name type="scientific">Dorea formicigenerans</name>
    <dbReference type="NCBI Taxonomy" id="39486"/>
    <lineage>
        <taxon>Bacteria</taxon>
        <taxon>Bacillati</taxon>
        <taxon>Bacillota</taxon>
        <taxon>Clostridia</taxon>
        <taxon>Lachnospirales</taxon>
        <taxon>Lachnospiraceae</taxon>
        <taxon>Dorea</taxon>
    </lineage>
</organism>
<protein>
    <recommendedName>
        <fullName evidence="3">Peptidase C39-like domain-containing protein</fullName>
    </recommendedName>
</protein>
<evidence type="ECO:0000313" key="5">
    <source>
        <dbReference type="Proteomes" id="UP000266376"/>
    </source>
</evidence>
<keyword evidence="2" id="KW-0812">Transmembrane</keyword>
<dbReference type="InterPro" id="IPR039564">
    <property type="entry name" value="Peptidase_C39-like"/>
</dbReference>
<keyword evidence="2" id="KW-1133">Transmembrane helix</keyword>
<evidence type="ECO:0000256" key="2">
    <source>
        <dbReference type="SAM" id="Phobius"/>
    </source>
</evidence>
<dbReference type="Proteomes" id="UP000266376">
    <property type="component" value="Unassembled WGS sequence"/>
</dbReference>
<evidence type="ECO:0000259" key="3">
    <source>
        <dbReference type="Pfam" id="PF13529"/>
    </source>
</evidence>
<gene>
    <name evidence="4" type="ORF">DWV67_01920</name>
</gene>
<dbReference type="AlphaFoldDB" id="A0A395XQY1"/>
<comment type="caution">
    <text evidence="4">The sequence shown here is derived from an EMBL/GenBank/DDBJ whole genome shotgun (WGS) entry which is preliminary data.</text>
</comment>
<accession>A0A395XQY1</accession>
<proteinExistence type="predicted"/>
<keyword evidence="2" id="KW-0472">Membrane</keyword>
<dbReference type="Gene3D" id="3.90.70.10">
    <property type="entry name" value="Cysteine proteinases"/>
    <property type="match status" value="1"/>
</dbReference>
<feature type="compositionally biased region" description="Basic and acidic residues" evidence="1">
    <location>
        <begin position="83"/>
        <end position="102"/>
    </location>
</feature>
<evidence type="ECO:0000256" key="1">
    <source>
        <dbReference type="SAM" id="MobiDB-lite"/>
    </source>
</evidence>
<dbReference type="EMBL" id="QSAJ01000003">
    <property type="protein sequence ID" value="RGW55474.1"/>
    <property type="molecule type" value="Genomic_DNA"/>
</dbReference>
<dbReference type="Pfam" id="PF13529">
    <property type="entry name" value="Peptidase_C39_2"/>
    <property type="match status" value="1"/>
</dbReference>
<feature type="transmembrane region" description="Helical" evidence="2">
    <location>
        <begin position="21"/>
        <end position="44"/>
    </location>
</feature>
<sequence length="320" mass="35585">MLEEKPEYKKRKKYTKRRQQVIRQLFFTGVAVVVVIIGCATWALKSDNMARKADIQAKTSQTGRKADAAKTSVENGVQANSEAVKEKTDDKDTSDTTKKTETAEERIARVRQEAVTAGYPEKVIELLDKNPETVQFVEDYGKKKDQAPAATVEAEDGYSGMFPEILQWDERWGYSPYGTSIIAVSGCGPTCVSMLVVGLTGDKTVTPSVVADYATQNHYVDENNDTTWAFMTSGVEYWGLTCRESNGNESEIAKELEAGHPVICSMRPGDFTDIGHFIILTSYNNGNVTICDPFSLENSKKSWNYSQISSQIKAVWVYSK</sequence>
<evidence type="ECO:0000313" key="4">
    <source>
        <dbReference type="EMBL" id="RGW55474.1"/>
    </source>
</evidence>
<name>A0A395XQY1_9FIRM</name>
<reference evidence="4 5" key="1">
    <citation type="submission" date="2018-08" db="EMBL/GenBank/DDBJ databases">
        <title>A genome reference for cultivated species of the human gut microbiota.</title>
        <authorList>
            <person name="Zou Y."/>
            <person name="Xue W."/>
            <person name="Luo G."/>
        </authorList>
    </citation>
    <scope>NUCLEOTIDE SEQUENCE [LARGE SCALE GENOMIC DNA]</scope>
    <source>
        <strain evidence="4 5">AF12-11</strain>
    </source>
</reference>
<feature type="compositionally biased region" description="Polar residues" evidence="1">
    <location>
        <begin position="72"/>
        <end position="81"/>
    </location>
</feature>